<proteinExistence type="predicted"/>
<dbReference type="PANTHER" id="PTHR34860:SF6">
    <property type="entry name" value="REPRESSOR-LIKE PROTEIN SSO7C3"/>
    <property type="match status" value="1"/>
</dbReference>
<reference evidence="3" key="2">
    <citation type="journal article" date="2021" name="PeerJ">
        <title>Extensive microbial diversity within the chicken gut microbiome revealed by metagenomics and culture.</title>
        <authorList>
            <person name="Gilroy R."/>
            <person name="Ravi A."/>
            <person name="Getino M."/>
            <person name="Pursley I."/>
            <person name="Horton D.L."/>
            <person name="Alikhan N.F."/>
            <person name="Baker D."/>
            <person name="Gharbi K."/>
            <person name="Hall N."/>
            <person name="Watson M."/>
            <person name="Adriaenssens E.M."/>
            <person name="Foster-Nyarko E."/>
            <person name="Jarju S."/>
            <person name="Secka A."/>
            <person name="Antonio M."/>
            <person name="Oren A."/>
            <person name="Chaudhuri R.R."/>
            <person name="La Ragione R."/>
            <person name="Hildebrand F."/>
            <person name="Pallen M.J."/>
        </authorList>
    </citation>
    <scope>NUCLEOTIDE SEQUENCE</scope>
    <source>
        <strain evidence="3">CHK184-25365</strain>
    </source>
</reference>
<dbReference type="NCBIfam" id="TIGR01439">
    <property type="entry name" value="lp_hng_hel_AbrB"/>
    <property type="match status" value="1"/>
</dbReference>
<dbReference type="GO" id="GO:0003677">
    <property type="term" value="F:DNA binding"/>
    <property type="evidence" value="ECO:0007669"/>
    <property type="project" value="UniProtKB-UniRule"/>
</dbReference>
<dbReference type="EMBL" id="DVGY01000043">
    <property type="protein sequence ID" value="HIR40534.1"/>
    <property type="molecule type" value="Genomic_DNA"/>
</dbReference>
<sequence length="87" mass="10192">MKETGITRQLDSLGRIVIPKELRRTFQIEEGDYLEFYVEGDRMVLEKYQPTCTFCHSDQDLVEYKGKNICRKCLQALQAQAAPFEEK</sequence>
<dbReference type="SMART" id="SM00966">
    <property type="entry name" value="SpoVT_AbrB"/>
    <property type="match status" value="1"/>
</dbReference>
<dbReference type="InterPro" id="IPR037914">
    <property type="entry name" value="SpoVT-AbrB_sf"/>
</dbReference>
<reference evidence="3" key="1">
    <citation type="submission" date="2020-10" db="EMBL/GenBank/DDBJ databases">
        <authorList>
            <person name="Gilroy R."/>
        </authorList>
    </citation>
    <scope>NUCLEOTIDE SEQUENCE</scope>
    <source>
        <strain evidence="3">CHK184-25365</strain>
    </source>
</reference>
<dbReference type="PANTHER" id="PTHR34860">
    <property type="entry name" value="REPRESSOR-LIKE PROTEIN SSO7C3"/>
    <property type="match status" value="1"/>
</dbReference>
<comment type="caution">
    <text evidence="3">The sequence shown here is derived from an EMBL/GenBank/DDBJ whole genome shotgun (WGS) entry which is preliminary data.</text>
</comment>
<keyword evidence="1 3" id="KW-0238">DNA-binding</keyword>
<dbReference type="SUPFAM" id="SSF89447">
    <property type="entry name" value="AbrB/MazE/MraZ-like"/>
    <property type="match status" value="1"/>
</dbReference>
<evidence type="ECO:0000256" key="1">
    <source>
        <dbReference type="PROSITE-ProRule" id="PRU01076"/>
    </source>
</evidence>
<dbReference type="InterPro" id="IPR052975">
    <property type="entry name" value="Repressor-like_regulatory"/>
</dbReference>
<dbReference type="Proteomes" id="UP000886749">
    <property type="component" value="Unassembled WGS sequence"/>
</dbReference>
<dbReference type="InterPro" id="IPR007159">
    <property type="entry name" value="SpoVT-AbrB_dom"/>
</dbReference>
<feature type="domain" description="SpoVT-AbrB" evidence="2">
    <location>
        <begin position="5"/>
        <end position="50"/>
    </location>
</feature>
<dbReference type="Pfam" id="PF04014">
    <property type="entry name" value="MazE_antitoxin"/>
    <property type="match status" value="1"/>
</dbReference>
<organism evidence="3 4">
    <name type="scientific">Candidatus Egerieicola pullicola</name>
    <dbReference type="NCBI Taxonomy" id="2840775"/>
    <lineage>
        <taxon>Bacteria</taxon>
        <taxon>Bacillati</taxon>
        <taxon>Bacillota</taxon>
        <taxon>Clostridia</taxon>
        <taxon>Eubacteriales</taxon>
        <taxon>Oscillospiraceae</taxon>
        <taxon>Oscillospiraceae incertae sedis</taxon>
        <taxon>Candidatus Egerieicola</taxon>
    </lineage>
</organism>
<dbReference type="PROSITE" id="PS51740">
    <property type="entry name" value="SPOVT_ABRB"/>
    <property type="match status" value="1"/>
</dbReference>
<evidence type="ECO:0000313" key="4">
    <source>
        <dbReference type="Proteomes" id="UP000886749"/>
    </source>
</evidence>
<gene>
    <name evidence="3" type="ORF">IAB36_01745</name>
</gene>
<evidence type="ECO:0000313" key="3">
    <source>
        <dbReference type="EMBL" id="HIR40534.1"/>
    </source>
</evidence>
<dbReference type="Gene3D" id="2.10.260.10">
    <property type="match status" value="1"/>
</dbReference>
<name>A0A9D1AIC0_9FIRM</name>
<evidence type="ECO:0000259" key="2">
    <source>
        <dbReference type="PROSITE" id="PS51740"/>
    </source>
</evidence>
<dbReference type="AlphaFoldDB" id="A0A9D1AIC0"/>
<protein>
    <submittedName>
        <fullName evidence="3">AbrB/MazE/SpoVT family DNA-binding domain-containing protein</fullName>
    </submittedName>
</protein>
<accession>A0A9D1AIC0</accession>